<keyword evidence="3" id="KW-1185">Reference proteome</keyword>
<dbReference type="RefSeq" id="XP_013391805.1">
    <property type="nucleotide sequence ID" value="XM_013536351.1"/>
</dbReference>
<dbReference type="AlphaFoldDB" id="A0A1S3I0L6"/>
<dbReference type="Proteomes" id="UP000085678">
    <property type="component" value="Unplaced"/>
</dbReference>
<feature type="signal peptide" evidence="2">
    <location>
        <begin position="1"/>
        <end position="23"/>
    </location>
</feature>
<evidence type="ECO:0000256" key="1">
    <source>
        <dbReference type="SAM" id="MobiDB-lite"/>
    </source>
</evidence>
<evidence type="ECO:0000313" key="3">
    <source>
        <dbReference type="Proteomes" id="UP000085678"/>
    </source>
</evidence>
<organism evidence="3 4">
    <name type="scientific">Lingula anatina</name>
    <name type="common">Brachiopod</name>
    <name type="synonym">Lingula unguis</name>
    <dbReference type="NCBI Taxonomy" id="7574"/>
    <lineage>
        <taxon>Eukaryota</taxon>
        <taxon>Metazoa</taxon>
        <taxon>Spiralia</taxon>
        <taxon>Lophotrochozoa</taxon>
        <taxon>Brachiopoda</taxon>
        <taxon>Linguliformea</taxon>
        <taxon>Lingulata</taxon>
        <taxon>Lingulida</taxon>
        <taxon>Linguloidea</taxon>
        <taxon>Lingulidae</taxon>
        <taxon>Lingula</taxon>
    </lineage>
</organism>
<keyword evidence="2" id="KW-0732">Signal</keyword>
<name>A0A1S3I0L6_LINAN</name>
<protein>
    <submittedName>
        <fullName evidence="4">Uncharacterized protein LOC106159904</fullName>
    </submittedName>
</protein>
<evidence type="ECO:0000313" key="4">
    <source>
        <dbReference type="RefSeq" id="XP_013391805.1"/>
    </source>
</evidence>
<proteinExistence type="predicted"/>
<sequence>MKLYLLIGILVVVVATMVQDGESFRRRRFFRRVFRHYCKHNPWACLGDGVDDEKRLRAMLSDVQDGKMSELDVNAPVNQDLSSDAEDAQLDKELDDMTEEDVAELEDLPSNKA</sequence>
<gene>
    <name evidence="4" type="primary">LOC106159904</name>
</gene>
<feature type="chain" id="PRO_5010208178" evidence="2">
    <location>
        <begin position="24"/>
        <end position="113"/>
    </location>
</feature>
<dbReference type="GeneID" id="106159904"/>
<evidence type="ECO:0000256" key="2">
    <source>
        <dbReference type="SAM" id="SignalP"/>
    </source>
</evidence>
<feature type="region of interest" description="Disordered" evidence="1">
    <location>
        <begin position="67"/>
        <end position="88"/>
    </location>
</feature>
<reference evidence="4" key="1">
    <citation type="submission" date="2025-08" db="UniProtKB">
        <authorList>
            <consortium name="RefSeq"/>
        </authorList>
    </citation>
    <scope>IDENTIFICATION</scope>
    <source>
        <tissue evidence="4">Gonads</tissue>
    </source>
</reference>
<accession>A0A1S3I0L6</accession>
<dbReference type="InParanoid" id="A0A1S3I0L6"/>
<dbReference type="KEGG" id="lak:106159904"/>